<keyword evidence="3" id="KW-1185">Reference proteome</keyword>
<evidence type="ECO:0000313" key="3">
    <source>
        <dbReference type="Proteomes" id="UP000651452"/>
    </source>
</evidence>
<reference evidence="2" key="1">
    <citation type="submission" date="2018-12" db="EMBL/GenBank/DDBJ databases">
        <authorList>
            <person name="Syme R.A."/>
            <person name="Farfan-Caceres L."/>
            <person name="Lichtenzveig J."/>
        </authorList>
    </citation>
    <scope>NUCLEOTIDE SEQUENCE</scope>
    <source>
        <strain evidence="2">Al4</strain>
    </source>
</reference>
<feature type="compositionally biased region" description="Basic and acidic residues" evidence="1">
    <location>
        <begin position="376"/>
        <end position="411"/>
    </location>
</feature>
<feature type="region of interest" description="Disordered" evidence="1">
    <location>
        <begin position="358"/>
        <end position="557"/>
    </location>
</feature>
<dbReference type="Proteomes" id="UP000651452">
    <property type="component" value="Unassembled WGS sequence"/>
</dbReference>
<feature type="region of interest" description="Disordered" evidence="1">
    <location>
        <begin position="301"/>
        <end position="323"/>
    </location>
</feature>
<dbReference type="EMBL" id="RZGK01000012">
    <property type="protein sequence ID" value="KAF9695218.1"/>
    <property type="molecule type" value="Genomic_DNA"/>
</dbReference>
<proteinExistence type="predicted"/>
<feature type="compositionally biased region" description="Basic and acidic residues" evidence="1">
    <location>
        <begin position="18"/>
        <end position="27"/>
    </location>
</feature>
<sequence>MSDKRFDFKLWKSKGKSKTADGRHLELKSMGAASGLTLADDEPEDVQPSPSSPLPPPPPSHQTAFARLLHEARTGSRDIPRTQKTNEKKTQLHEKAATQLERTGQKPQATDDRSNNKERKLNQRDEGISAHKAFTTAVSLCEKQHVGIVCHWSDSDPINRKGTWRLEEFDYRRDPHFFKNGVEQHKTCVLIKQSDLLNELARRVIQEFERHQHGTYITKKEQQEKKEIQKKNSPPLEKVVQALRNLYVHTMGDAGEENDKGKKVPHDNGEKDVKTVLKTAKTARREAELSRLRRLMEEQARAKAADQKRMEKKAEKQIQAQTTANGANVLDALFKTDIGPGSHEDSPSVTERGGQILETHNKATKPQIKKNQAITEADRRKSKEELKDKHRKSSPEKAVTKPHLTKAEQKALRQIKAAQKKEVDELDEEEKDGEEMLLPSAAEAEAGEVVEEDEGDDDLANAINEVIEGVRPKDSPNNKKPANNTQKNTTGPKRSAIESSTTNSPDNQVRSPLAKKQNNGTKKRARPVIENTSEESDGVNVAKASMKDVETETPKKIPRTKISMADYVAAKSAAKADAEHRRETKRTGTKTGKTPKSEALIADSDMKDDPTGSVELLTDKLNSKAVSVETTSTGKVTKTTERDGKIAKEVIETTTVAVESEQQDGSNERAEVTQTTVVASGFFEQGEITVEHATHLHTVSALVVPEQEPPRDSPPPSREREPQDVSNINKNTAGIDFTITPPTKSPASSRSEADMGSSQKKRKLEAYAQSEVESEQHEIPSPPKKPRMESHIPTSEGSGPNSSPPNSPGAMSAASSMNSSSSKKRKTSGSEKDGEMSMSPGGTKRIKRVHPEEIINKSSKQESGSGEDEKAEMECEADLGGAKNVVIEGDDDDSDYDSLFNSPRSE</sequence>
<feature type="compositionally biased region" description="Basic and acidic residues" evidence="1">
    <location>
        <begin position="109"/>
        <end position="128"/>
    </location>
</feature>
<feature type="compositionally biased region" description="Basic and acidic residues" evidence="1">
    <location>
        <begin position="1"/>
        <end position="10"/>
    </location>
</feature>
<evidence type="ECO:0000313" key="2">
    <source>
        <dbReference type="EMBL" id="KAF9695218.1"/>
    </source>
</evidence>
<protein>
    <submittedName>
        <fullName evidence="2">Uncharacterized protein</fullName>
    </submittedName>
</protein>
<dbReference type="OrthoDB" id="3800814at2759"/>
<feature type="compositionally biased region" description="Polar residues" evidence="1">
    <location>
        <begin position="740"/>
        <end position="750"/>
    </location>
</feature>
<dbReference type="AlphaFoldDB" id="A0A8H7J203"/>
<feature type="region of interest" description="Disordered" evidence="1">
    <location>
        <begin position="700"/>
        <end position="906"/>
    </location>
</feature>
<feature type="compositionally biased region" description="Acidic residues" evidence="1">
    <location>
        <begin position="424"/>
        <end position="435"/>
    </location>
</feature>
<feature type="compositionally biased region" description="Low complexity" evidence="1">
    <location>
        <begin position="808"/>
        <end position="821"/>
    </location>
</feature>
<gene>
    <name evidence="2" type="ORF">EKO04_006961</name>
</gene>
<feature type="compositionally biased region" description="Basic and acidic residues" evidence="1">
    <location>
        <begin position="574"/>
        <end position="586"/>
    </location>
</feature>
<reference evidence="2" key="2">
    <citation type="submission" date="2020-09" db="EMBL/GenBank/DDBJ databases">
        <title>Reference genome assembly for Australian Ascochyta lentis isolate Al4.</title>
        <authorList>
            <person name="Lee R.C."/>
            <person name="Farfan-Caceres L.M."/>
            <person name="Debler J.W."/>
            <person name="Williams A.H."/>
            <person name="Henares B.M."/>
        </authorList>
    </citation>
    <scope>NUCLEOTIDE SEQUENCE</scope>
    <source>
        <strain evidence="2">Al4</strain>
    </source>
</reference>
<evidence type="ECO:0000256" key="1">
    <source>
        <dbReference type="SAM" id="MobiDB-lite"/>
    </source>
</evidence>
<feature type="compositionally biased region" description="Basic and acidic residues" evidence="1">
    <location>
        <begin position="68"/>
        <end position="96"/>
    </location>
</feature>
<feature type="compositionally biased region" description="Acidic residues" evidence="1">
    <location>
        <begin position="445"/>
        <end position="459"/>
    </location>
</feature>
<comment type="caution">
    <text evidence="2">The sequence shown here is derived from an EMBL/GenBank/DDBJ whole genome shotgun (WGS) entry which is preliminary data.</text>
</comment>
<organism evidence="2 3">
    <name type="scientific">Ascochyta lentis</name>
    <dbReference type="NCBI Taxonomy" id="205686"/>
    <lineage>
        <taxon>Eukaryota</taxon>
        <taxon>Fungi</taxon>
        <taxon>Dikarya</taxon>
        <taxon>Ascomycota</taxon>
        <taxon>Pezizomycotina</taxon>
        <taxon>Dothideomycetes</taxon>
        <taxon>Pleosporomycetidae</taxon>
        <taxon>Pleosporales</taxon>
        <taxon>Pleosporineae</taxon>
        <taxon>Didymellaceae</taxon>
        <taxon>Ascochyta</taxon>
    </lineage>
</organism>
<feature type="region of interest" description="Disordered" evidence="1">
    <location>
        <begin position="573"/>
        <end position="614"/>
    </location>
</feature>
<feature type="compositionally biased region" description="Basic and acidic residues" evidence="1">
    <location>
        <begin position="468"/>
        <end position="477"/>
    </location>
</feature>
<name>A0A8H7J203_9PLEO</name>
<feature type="region of interest" description="Disordered" evidence="1">
    <location>
        <begin position="1"/>
        <end position="128"/>
    </location>
</feature>
<feature type="compositionally biased region" description="Pro residues" evidence="1">
    <location>
        <begin position="50"/>
        <end position="60"/>
    </location>
</feature>
<accession>A0A8H7J203</accession>
<feature type="compositionally biased region" description="Basic and acidic residues" evidence="1">
    <location>
        <begin position="545"/>
        <end position="555"/>
    </location>
</feature>
<feature type="compositionally biased region" description="Basic and acidic residues" evidence="1">
    <location>
        <begin position="301"/>
        <end position="316"/>
    </location>
</feature>
<feature type="compositionally biased region" description="Polar residues" evidence="1">
    <location>
        <begin position="478"/>
        <end position="520"/>
    </location>
</feature>
<feature type="compositionally biased region" description="Acidic residues" evidence="1">
    <location>
        <begin position="865"/>
        <end position="877"/>
    </location>
</feature>